<dbReference type="RefSeq" id="WP_055064735.1">
    <property type="nucleotide sequence ID" value="NZ_LBGP01000013.1"/>
</dbReference>
<evidence type="ECO:0000313" key="4">
    <source>
        <dbReference type="EMBL" id="KQB00919.1"/>
    </source>
</evidence>
<comment type="caution">
    <text evidence="4">The sequence shown here is derived from an EMBL/GenBank/DDBJ whole genome shotgun (WGS) entry which is preliminary data.</text>
</comment>
<dbReference type="PATRIC" id="fig|1481663.12.peg.789"/>
<dbReference type="PROSITE" id="PS50893">
    <property type="entry name" value="ABC_TRANSPORTER_2"/>
    <property type="match status" value="2"/>
</dbReference>
<dbReference type="InterPro" id="IPR003593">
    <property type="entry name" value="AAA+_ATPase"/>
</dbReference>
<dbReference type="GO" id="GO:0005524">
    <property type="term" value="F:ATP binding"/>
    <property type="evidence" value="ECO:0007669"/>
    <property type="project" value="UniProtKB-KW"/>
</dbReference>
<dbReference type="InterPro" id="IPR051309">
    <property type="entry name" value="ABCF_ATPase"/>
</dbReference>
<feature type="domain" description="ABC transporter" evidence="3">
    <location>
        <begin position="316"/>
        <end position="518"/>
    </location>
</feature>
<dbReference type="PANTHER" id="PTHR42855:SF2">
    <property type="entry name" value="DRUG RESISTANCE ABC TRANSPORTER,ATP-BINDING PROTEIN"/>
    <property type="match status" value="1"/>
</dbReference>
<dbReference type="SMART" id="SM00382">
    <property type="entry name" value="AAA"/>
    <property type="match status" value="2"/>
</dbReference>
<organism evidence="4 5">
    <name type="scientific">Vibrio metoecus</name>
    <dbReference type="NCBI Taxonomy" id="1481663"/>
    <lineage>
        <taxon>Bacteria</taxon>
        <taxon>Pseudomonadati</taxon>
        <taxon>Pseudomonadota</taxon>
        <taxon>Gammaproteobacteria</taxon>
        <taxon>Vibrionales</taxon>
        <taxon>Vibrionaceae</taxon>
        <taxon>Vibrio</taxon>
    </lineage>
</organism>
<keyword evidence="2 4" id="KW-0067">ATP-binding</keyword>
<dbReference type="FunFam" id="3.40.50.300:FF:000011">
    <property type="entry name" value="Putative ABC transporter ATP-binding component"/>
    <property type="match status" value="1"/>
</dbReference>
<dbReference type="PANTHER" id="PTHR42855">
    <property type="entry name" value="ABC TRANSPORTER ATP-BINDING SUBUNIT"/>
    <property type="match status" value="1"/>
</dbReference>
<dbReference type="Pfam" id="PF12848">
    <property type="entry name" value="ABC_tran_Xtn"/>
    <property type="match status" value="1"/>
</dbReference>
<evidence type="ECO:0000313" key="5">
    <source>
        <dbReference type="Proteomes" id="UP000050491"/>
    </source>
</evidence>
<accession>A0A0Q0VEM6</accession>
<evidence type="ECO:0000259" key="3">
    <source>
        <dbReference type="PROSITE" id="PS50893"/>
    </source>
</evidence>
<dbReference type="InterPro" id="IPR003439">
    <property type="entry name" value="ABC_transporter-like_ATP-bd"/>
</dbReference>
<protein>
    <submittedName>
        <fullName evidence="4">Multidrug ABC transporter ATP-binding protein</fullName>
    </submittedName>
</protein>
<evidence type="ECO:0000256" key="1">
    <source>
        <dbReference type="ARBA" id="ARBA00022741"/>
    </source>
</evidence>
<dbReference type="AlphaFoldDB" id="A0A0Q0VEM6"/>
<evidence type="ECO:0000256" key="2">
    <source>
        <dbReference type="ARBA" id="ARBA00022840"/>
    </source>
</evidence>
<sequence>MSLLTIQNLSHQVGDKVLYHNAHFTLHVGEHIGVIGHNGVGKSTLFKLLQTELLPDRGQIEWQRHVQIGYLDQHAQMNEQLTIREHLQLTFKALYELEAEMMSIYTDPEQCVNSHALQRAAEIQTKLESHAFYTLDTQVEHVAQGLGIVQLGLNTQLKHLSGGQRHKVILAALLLQSPDVLLLDEPTNYLDAVHIDWLADYLNAFQGAFMVISHDRAFLNRIATTTCDIDHQQFYKYKGNIDKALTQKSRDQEAYTKQYQAQSKQIEKLEKFIAKNGAGVNASIANGRKKQLARIERLAAPEKQKSVAFSFKSAPCRAQEMLLTSELHIGYSRPLLPSLSFAIRRGEKMAVRGFNGIGKSTLLKTLIGQIQPLSGNIEQANGLKIGYFEQELKWSDPDATPVQLVKSVAHQSDDKTIRQYLAQFGLSGKMVLQPISSLSGGEQTKVKLCQLTLQPTHMLILDEPTTHLDNTVKSALKQALVRYSGTLIVVSHEEDFIHGWLDKTIDIQALTSSTTTQA</sequence>
<gene>
    <name evidence="4" type="ORF">XV92_10110</name>
</gene>
<dbReference type="InterPro" id="IPR017871">
    <property type="entry name" value="ABC_transporter-like_CS"/>
</dbReference>
<dbReference type="GO" id="GO:0016887">
    <property type="term" value="F:ATP hydrolysis activity"/>
    <property type="evidence" value="ECO:0007669"/>
    <property type="project" value="InterPro"/>
</dbReference>
<feature type="domain" description="ABC transporter" evidence="3">
    <location>
        <begin position="4"/>
        <end position="263"/>
    </location>
</feature>
<keyword evidence="1" id="KW-0547">Nucleotide-binding</keyword>
<dbReference type="OrthoDB" id="5592724at2"/>
<dbReference type="Pfam" id="PF00005">
    <property type="entry name" value="ABC_tran"/>
    <property type="match status" value="2"/>
</dbReference>
<dbReference type="Proteomes" id="UP000050491">
    <property type="component" value="Unassembled WGS sequence"/>
</dbReference>
<name>A0A0Q0VEM6_VIBMT</name>
<reference evidence="4 5" key="1">
    <citation type="journal article" date="2015" name="Genome Biol. Evol.">
        <title>The Dynamics of Genetic Interactions between Vibrio metoecus and Vibrio cholerae, Two Close Relatives Co-Occurring in the Environment.</title>
        <authorList>
            <person name="Orata F.D."/>
            <person name="Kirchberger P.C."/>
            <person name="Meheust R."/>
            <person name="Barlow E.J."/>
            <person name="Tarr C.L."/>
            <person name="Boucher Y."/>
        </authorList>
    </citation>
    <scope>NUCLEOTIDE SEQUENCE [LARGE SCALE GENOMIC DNA]</scope>
    <source>
        <strain evidence="4 5">YB5B04</strain>
    </source>
</reference>
<dbReference type="Gene3D" id="3.40.50.300">
    <property type="entry name" value="P-loop containing nucleotide triphosphate hydrolases"/>
    <property type="match status" value="2"/>
</dbReference>
<dbReference type="InterPro" id="IPR032781">
    <property type="entry name" value="ABC_tran_Xtn"/>
</dbReference>
<dbReference type="EMBL" id="LBGP01000013">
    <property type="protein sequence ID" value="KQB00919.1"/>
    <property type="molecule type" value="Genomic_DNA"/>
</dbReference>
<proteinExistence type="predicted"/>
<dbReference type="CDD" id="cd03221">
    <property type="entry name" value="ABCF_EF-3"/>
    <property type="match status" value="2"/>
</dbReference>
<dbReference type="InterPro" id="IPR027417">
    <property type="entry name" value="P-loop_NTPase"/>
</dbReference>
<dbReference type="SUPFAM" id="SSF52540">
    <property type="entry name" value="P-loop containing nucleoside triphosphate hydrolases"/>
    <property type="match status" value="2"/>
</dbReference>
<dbReference type="PROSITE" id="PS00211">
    <property type="entry name" value="ABC_TRANSPORTER_1"/>
    <property type="match status" value="1"/>
</dbReference>